<evidence type="ECO:0000256" key="4">
    <source>
        <dbReference type="ARBA" id="ARBA00023125"/>
    </source>
</evidence>
<feature type="compositionally biased region" description="Basic and acidic residues" evidence="8">
    <location>
        <begin position="1122"/>
        <end position="1141"/>
    </location>
</feature>
<dbReference type="GO" id="GO:0003677">
    <property type="term" value="F:DNA binding"/>
    <property type="evidence" value="ECO:0007669"/>
    <property type="project" value="UniProtKB-KW"/>
</dbReference>
<feature type="compositionally biased region" description="Basic and acidic residues" evidence="8">
    <location>
        <begin position="722"/>
        <end position="747"/>
    </location>
</feature>
<feature type="region of interest" description="Disordered" evidence="8">
    <location>
        <begin position="1599"/>
        <end position="1626"/>
    </location>
</feature>
<comment type="caution">
    <text evidence="11">The sequence shown here is derived from an EMBL/GenBank/DDBJ whole genome shotgun (WGS) entry which is preliminary data.</text>
</comment>
<dbReference type="Gramene" id="GBG85980">
    <property type="protein sequence ID" value="GBG85980"/>
    <property type="gene ID" value="CBR_g40793"/>
</dbReference>
<name>A0A388LUI7_CHABU</name>
<keyword evidence="5" id="KW-0804">Transcription</keyword>
<feature type="domain" description="BZIP" evidence="10">
    <location>
        <begin position="826"/>
        <end position="886"/>
    </location>
</feature>
<dbReference type="Pfam" id="PF00170">
    <property type="entry name" value="bZIP_1"/>
    <property type="match status" value="1"/>
</dbReference>
<comment type="subcellular location">
    <subcellularLocation>
        <location evidence="1">Nucleus</location>
    </subcellularLocation>
</comment>
<feature type="region of interest" description="Disordered" evidence="8">
    <location>
        <begin position="359"/>
        <end position="401"/>
    </location>
</feature>
<dbReference type="Gene3D" id="1.20.5.170">
    <property type="match status" value="1"/>
</dbReference>
<dbReference type="PROSITE" id="PS50217">
    <property type="entry name" value="BZIP"/>
    <property type="match status" value="1"/>
</dbReference>
<dbReference type="EMBL" id="BFEA01000543">
    <property type="protein sequence ID" value="GBG85980.1"/>
    <property type="molecule type" value="Genomic_DNA"/>
</dbReference>
<feature type="region of interest" description="Disordered" evidence="8">
    <location>
        <begin position="1070"/>
        <end position="1143"/>
    </location>
</feature>
<evidence type="ECO:0000259" key="10">
    <source>
        <dbReference type="PROSITE" id="PS50217"/>
    </source>
</evidence>
<feature type="region of interest" description="Disordered" evidence="8">
    <location>
        <begin position="22"/>
        <end position="42"/>
    </location>
</feature>
<dbReference type="STRING" id="69332.A0A388LUI7"/>
<feature type="compositionally biased region" description="Low complexity" evidence="8">
    <location>
        <begin position="1294"/>
        <end position="1323"/>
    </location>
</feature>
<dbReference type="OrthoDB" id="295274at2759"/>
<dbReference type="PANTHER" id="PTHR47416">
    <property type="entry name" value="BASIC-LEUCINE ZIPPER TRANSCRIPTION FACTOR F-RELATED"/>
    <property type="match status" value="1"/>
</dbReference>
<reference evidence="11 12" key="1">
    <citation type="journal article" date="2018" name="Cell">
        <title>The Chara Genome: Secondary Complexity and Implications for Plant Terrestrialization.</title>
        <authorList>
            <person name="Nishiyama T."/>
            <person name="Sakayama H."/>
            <person name="Vries J.D."/>
            <person name="Buschmann H."/>
            <person name="Saint-Marcoux D."/>
            <person name="Ullrich K.K."/>
            <person name="Haas F.B."/>
            <person name="Vanderstraeten L."/>
            <person name="Becker D."/>
            <person name="Lang D."/>
            <person name="Vosolsobe S."/>
            <person name="Rombauts S."/>
            <person name="Wilhelmsson P.K.I."/>
            <person name="Janitza P."/>
            <person name="Kern R."/>
            <person name="Heyl A."/>
            <person name="Rumpler F."/>
            <person name="Villalobos L.I.A.C."/>
            <person name="Clay J.M."/>
            <person name="Skokan R."/>
            <person name="Toyoda A."/>
            <person name="Suzuki Y."/>
            <person name="Kagoshima H."/>
            <person name="Schijlen E."/>
            <person name="Tajeshwar N."/>
            <person name="Catarino B."/>
            <person name="Hetherington A.J."/>
            <person name="Saltykova A."/>
            <person name="Bonnot C."/>
            <person name="Breuninger H."/>
            <person name="Symeonidi A."/>
            <person name="Radhakrishnan G.V."/>
            <person name="Van Nieuwerburgh F."/>
            <person name="Deforce D."/>
            <person name="Chang C."/>
            <person name="Karol K.G."/>
            <person name="Hedrich R."/>
            <person name="Ulvskov P."/>
            <person name="Glockner G."/>
            <person name="Delwiche C.F."/>
            <person name="Petrasek J."/>
            <person name="Van de Peer Y."/>
            <person name="Friml J."/>
            <person name="Beilby M."/>
            <person name="Dolan L."/>
            <person name="Kohara Y."/>
            <person name="Sugano S."/>
            <person name="Fujiyama A."/>
            <person name="Delaux P.-M."/>
            <person name="Quint M."/>
            <person name="TheiBen G."/>
            <person name="Hagemann M."/>
            <person name="Harholt J."/>
            <person name="Dunand C."/>
            <person name="Zachgo S."/>
            <person name="Langdale J."/>
            <person name="Maumus F."/>
            <person name="Straeten D.V.D."/>
            <person name="Gould S.B."/>
            <person name="Rensing S.A."/>
        </authorList>
    </citation>
    <scope>NUCLEOTIDE SEQUENCE [LARGE SCALE GENOMIC DNA]</scope>
    <source>
        <strain evidence="11 12">S276</strain>
    </source>
</reference>
<feature type="compositionally biased region" description="Low complexity" evidence="8">
    <location>
        <begin position="561"/>
        <end position="576"/>
    </location>
</feature>
<organism evidence="11 12">
    <name type="scientific">Chara braunii</name>
    <name type="common">Braun's stonewort</name>
    <dbReference type="NCBI Taxonomy" id="69332"/>
    <lineage>
        <taxon>Eukaryota</taxon>
        <taxon>Viridiplantae</taxon>
        <taxon>Streptophyta</taxon>
        <taxon>Charophyceae</taxon>
        <taxon>Charales</taxon>
        <taxon>Characeae</taxon>
        <taxon>Chara</taxon>
    </lineage>
</organism>
<feature type="compositionally biased region" description="Polar residues" evidence="8">
    <location>
        <begin position="673"/>
        <end position="686"/>
    </location>
</feature>
<feature type="compositionally biased region" description="Basic and acidic residues" evidence="8">
    <location>
        <begin position="825"/>
        <end position="838"/>
    </location>
</feature>
<keyword evidence="4" id="KW-0238">DNA-binding</keyword>
<protein>
    <recommendedName>
        <fullName evidence="10">BZIP domain-containing protein</fullName>
    </recommendedName>
</protein>
<feature type="coiled-coil region" evidence="7">
    <location>
        <begin position="851"/>
        <end position="885"/>
    </location>
</feature>
<dbReference type="CDD" id="cd14704">
    <property type="entry name" value="bZIP_HY5-like"/>
    <property type="match status" value="1"/>
</dbReference>
<feature type="compositionally biased region" description="Gly residues" evidence="8">
    <location>
        <begin position="1095"/>
        <end position="1104"/>
    </location>
</feature>
<feature type="compositionally biased region" description="Gly residues" evidence="8">
    <location>
        <begin position="1073"/>
        <end position="1082"/>
    </location>
</feature>
<dbReference type="Proteomes" id="UP000265515">
    <property type="component" value="Unassembled WGS sequence"/>
</dbReference>
<feature type="compositionally biased region" description="Basic and acidic residues" evidence="8">
    <location>
        <begin position="27"/>
        <end position="38"/>
    </location>
</feature>
<evidence type="ECO:0000256" key="9">
    <source>
        <dbReference type="SAM" id="Phobius"/>
    </source>
</evidence>
<gene>
    <name evidence="11" type="ORF">CBR_g40793</name>
</gene>
<feature type="compositionally biased region" description="Low complexity" evidence="8">
    <location>
        <begin position="1105"/>
        <end position="1115"/>
    </location>
</feature>
<feature type="region of interest" description="Disordered" evidence="8">
    <location>
        <begin position="1234"/>
        <end position="1258"/>
    </location>
</feature>
<comment type="similarity">
    <text evidence="2">Belongs to the bZIP family.</text>
</comment>
<dbReference type="GO" id="GO:0003700">
    <property type="term" value="F:DNA-binding transcription factor activity"/>
    <property type="evidence" value="ECO:0007669"/>
    <property type="project" value="InterPro"/>
</dbReference>
<feature type="region of interest" description="Disordered" evidence="8">
    <location>
        <begin position="1545"/>
        <end position="1584"/>
    </location>
</feature>
<feature type="compositionally biased region" description="Gly residues" evidence="8">
    <location>
        <begin position="641"/>
        <end position="651"/>
    </location>
</feature>
<feature type="compositionally biased region" description="Basic residues" evidence="8">
    <location>
        <begin position="1337"/>
        <end position="1348"/>
    </location>
</feature>
<dbReference type="SUPFAM" id="SSF57959">
    <property type="entry name" value="Leucine zipper domain"/>
    <property type="match status" value="1"/>
</dbReference>
<feature type="region of interest" description="Disordered" evidence="8">
    <location>
        <begin position="555"/>
        <end position="842"/>
    </location>
</feature>
<keyword evidence="7" id="KW-0175">Coiled coil</keyword>
<feature type="region of interest" description="Disordered" evidence="8">
    <location>
        <begin position="974"/>
        <end position="1027"/>
    </location>
</feature>
<keyword evidence="3" id="KW-0805">Transcription regulation</keyword>
<feature type="region of interest" description="Disordered" evidence="8">
    <location>
        <begin position="1290"/>
        <end position="1348"/>
    </location>
</feature>
<keyword evidence="9" id="KW-0472">Membrane</keyword>
<evidence type="ECO:0000256" key="1">
    <source>
        <dbReference type="ARBA" id="ARBA00004123"/>
    </source>
</evidence>
<feature type="compositionally biased region" description="Low complexity" evidence="8">
    <location>
        <begin position="774"/>
        <end position="786"/>
    </location>
</feature>
<dbReference type="GO" id="GO:0005634">
    <property type="term" value="C:nucleus"/>
    <property type="evidence" value="ECO:0007669"/>
    <property type="project" value="UniProtKB-SubCell"/>
</dbReference>
<dbReference type="InterPro" id="IPR004827">
    <property type="entry name" value="bZIP"/>
</dbReference>
<evidence type="ECO:0000256" key="2">
    <source>
        <dbReference type="ARBA" id="ARBA00007163"/>
    </source>
</evidence>
<evidence type="ECO:0000313" key="12">
    <source>
        <dbReference type="Proteomes" id="UP000265515"/>
    </source>
</evidence>
<evidence type="ECO:0000256" key="3">
    <source>
        <dbReference type="ARBA" id="ARBA00023015"/>
    </source>
</evidence>
<accession>A0A388LUI7</accession>
<keyword evidence="9" id="KW-0812">Transmembrane</keyword>
<feature type="region of interest" description="Disordered" evidence="8">
    <location>
        <begin position="159"/>
        <end position="179"/>
    </location>
</feature>
<dbReference type="InterPro" id="IPR046347">
    <property type="entry name" value="bZIP_sf"/>
</dbReference>
<proteinExistence type="inferred from homology"/>
<feature type="transmembrane region" description="Helical" evidence="9">
    <location>
        <begin position="1030"/>
        <end position="1050"/>
    </location>
</feature>
<evidence type="ECO:0000313" key="11">
    <source>
        <dbReference type="EMBL" id="GBG85980.1"/>
    </source>
</evidence>
<feature type="compositionally biased region" description="Low complexity" evidence="8">
    <location>
        <begin position="748"/>
        <end position="765"/>
    </location>
</feature>
<evidence type="ECO:0000256" key="6">
    <source>
        <dbReference type="ARBA" id="ARBA00023242"/>
    </source>
</evidence>
<evidence type="ECO:0000256" key="5">
    <source>
        <dbReference type="ARBA" id="ARBA00023163"/>
    </source>
</evidence>
<evidence type="ECO:0000256" key="8">
    <source>
        <dbReference type="SAM" id="MobiDB-lite"/>
    </source>
</evidence>
<feature type="compositionally biased region" description="Polar residues" evidence="8">
    <location>
        <begin position="163"/>
        <end position="173"/>
    </location>
</feature>
<feature type="compositionally biased region" description="Basic and acidic residues" evidence="8">
    <location>
        <begin position="579"/>
        <end position="589"/>
    </location>
</feature>
<keyword evidence="12" id="KW-1185">Reference proteome</keyword>
<sequence>MEEVCLEKQEGEGDAFRFCAAELSQTDGDRDRDGDARESIGAAPSAAEAVAVGVPADDLLSFAETMISCPEEDGDLLSMGFADGFSEPPAAAAAAAEVVASTVDISRQFELMEKGEGDEGDDLWGIMEAVDMSPEGDAYGMDDEWLCLLADSASAGVEDEQRSSLVPLTNPLDSGTEDKPMDIEGEGGDLRSEGFVGSHLVNNASLLTAASGSSLCSSLPSRDSCLGICIPVDPAPSRVIDGDVLYDGSGARTVSPAGIAPQPVRVVGGGGDAAPLNPPPDVSSAPVKFPPSPSLVPHATVDGLRFDGDPKGATATAAGKGGTSAVRSSTAEAQNCKLSTDSAEARNCKILTDCVERPVPVISPPEQPLYGSDSSSRHERDCSEAEENALSGRAESPRECSQIARKTNADDALVDERMGDAAAADGSKNSSLEAVHLVASDKSAPDPRSSGSDFLSTAALASDLTCAQSSMETAAQSSMVIATSRHLLAPSDGGTSQSPAVEQGRVAAFQGGLGAHSFSPCMLPDSAAAAPRWSMTRAAAACTGELVDTASPRSGRSVACALPPAAGASPQSPPAQDTSGKDAMVRRGDGAAGGGEKTTAQGLPGKFPPSETSAAGSGDGFVNDTRIRAPLATKATSAKSGRGGGAQGAGYGMAKRSNDLSAAAAGGGERRTSPASSERNASSPETCRSGGGSAVGATSSLCSRDSGAGDDSGNDEQQFSAHGDERHAGPWQERECSRGIGLDRDQQQLEQQQQQQQEQQQQQHQQQREDRRSSSSSSTSVLNPSSPEGGEGVGQGEIATAMVDYNDGGGGGENSDEGVKSANGEADKKQARLLRNRESAQLSRQRKKVYVDDLENRLRTMAATIAELNATIAHLTADNVALRRQLGYFYPAPPGGGAPPAGIAAAGGPIIAGGGVGSMCGAAQVAHMYGGSGAPMMLPRHPGVMPPLGVASMFGHGGQAPPIPIPRWPSHRAAAAASAAATGSKKQKGKRSASREAEKEASTSASAATATAAAPTSDREKKRTKRDSRAVLTLSLFCFVLVFVPFGGLWDWSPLSPFAALPESRGGTYIPPGGRGGGGVGVGSEHDGGRILVDSGGGGGGRPPGGRVLMGLGEESGPGDPPGDRREEGEGRQDEGGEMWRRGNATILQPPVPLERAMFLSGGHSPTVKPSSSSARDAAEKESLLILNRTVIGRNTEIVPASLIVPRGHEIVRVYGNLIIQSVMAGDKAAWGHREGNGEAKGGGGREGGGMPGNAMSDTDRHQLKAMASLSINGGGDGGAVAMNYPTSGNALPASASERSGQGQSSAGGRPVAPGQLGSSSGSGLKGGEERRGQASSRRHHHHLDHYPSHHHHYENTWIFGPGGLSGPVLTSGVCTELFQFETSSSSIVPDVVVGTSTEEEEAGQGGAGAGGSGTISWKKAMEGRVAAMAATEAARRAAAVGSGGSVRMPTTGTIEKAEAGNGDDLNLTEAMGQTQGKHGYYDYGRKGGRCVKDKRVKPLPSASAGVNATAVAMEKVANGGRRANGSQYEDRCTREDALADVRVGARSRGGGEVGVNGSDRRSMEGEEDPTGRSFGYGGSRTDKSLPSTMVVSVLLPSMQPGEDSAAGGGRGGGGSSTGKNGGSGSGPGKLTQIFVVVLVNSVKYVTYSCLLPTLSATAAAMAGPTAAAGAAAAAAAGAGVL</sequence>
<dbReference type="SMART" id="SM00338">
    <property type="entry name" value="BRLZ"/>
    <property type="match status" value="1"/>
</dbReference>
<feature type="compositionally biased region" description="Gly residues" evidence="8">
    <location>
        <begin position="1607"/>
        <end position="1626"/>
    </location>
</feature>
<evidence type="ECO:0000256" key="7">
    <source>
        <dbReference type="SAM" id="Coils"/>
    </source>
</evidence>
<keyword evidence="9" id="KW-1133">Transmembrane helix</keyword>
<feature type="compositionally biased region" description="Gly residues" evidence="8">
    <location>
        <begin position="1239"/>
        <end position="1252"/>
    </location>
</feature>
<keyword evidence="6" id="KW-0539">Nucleus</keyword>
<feature type="region of interest" description="Disordered" evidence="8">
    <location>
        <begin position="268"/>
        <end position="326"/>
    </location>
</feature>
<feature type="compositionally biased region" description="Low complexity" evidence="8">
    <location>
        <begin position="1002"/>
        <end position="1014"/>
    </location>
</feature>
<dbReference type="PANTHER" id="PTHR47416:SF3">
    <property type="entry name" value="BZIP TRANSCRIPTION FACTOR 17-RELATED"/>
    <property type="match status" value="1"/>
</dbReference>